<gene>
    <name evidence="8" type="ORF">CmeUKMEL1_13855</name>
</gene>
<evidence type="ECO:0000259" key="7">
    <source>
        <dbReference type="Pfam" id="PF04893"/>
    </source>
</evidence>
<dbReference type="PANTHER" id="PTHR21236">
    <property type="entry name" value="GOLGI MEMBRANE PROTEIN YIP1"/>
    <property type="match status" value="1"/>
</dbReference>
<feature type="domain" description="Yip1" evidence="7">
    <location>
        <begin position="63"/>
        <end position="197"/>
    </location>
</feature>
<evidence type="ECO:0000256" key="5">
    <source>
        <dbReference type="ARBA" id="ARBA00023136"/>
    </source>
</evidence>
<dbReference type="InterPro" id="IPR045231">
    <property type="entry name" value="Yip1/4-like"/>
</dbReference>
<dbReference type="EMBL" id="JIBK01000047">
    <property type="protein sequence ID" value="POM84730.1"/>
    <property type="molecule type" value="Genomic_DNA"/>
</dbReference>
<dbReference type="GO" id="GO:0000139">
    <property type="term" value="C:Golgi membrane"/>
    <property type="evidence" value="ECO:0007669"/>
    <property type="project" value="UniProtKB-SubCell"/>
</dbReference>
<dbReference type="PANTHER" id="PTHR21236:SF1">
    <property type="entry name" value="PROTEIN YIPF6"/>
    <property type="match status" value="1"/>
</dbReference>
<dbReference type="GO" id="GO:0006888">
    <property type="term" value="P:endoplasmic reticulum to Golgi vesicle-mediated transport"/>
    <property type="evidence" value="ECO:0007669"/>
    <property type="project" value="InterPro"/>
</dbReference>
<proteinExistence type="inferred from homology"/>
<comment type="similarity">
    <text evidence="2 6">Belongs to the YIP1 family.</text>
</comment>
<feature type="transmembrane region" description="Helical" evidence="6">
    <location>
        <begin position="69"/>
        <end position="89"/>
    </location>
</feature>
<evidence type="ECO:0000256" key="2">
    <source>
        <dbReference type="ARBA" id="ARBA00010596"/>
    </source>
</evidence>
<keyword evidence="3 6" id="KW-0812">Transmembrane</keyword>
<keyword evidence="5 6" id="KW-0472">Membrane</keyword>
<dbReference type="Pfam" id="PF04893">
    <property type="entry name" value="Yip1"/>
    <property type="match status" value="1"/>
</dbReference>
<dbReference type="GO" id="GO:0005802">
    <property type="term" value="C:trans-Golgi network"/>
    <property type="evidence" value="ECO:0007669"/>
    <property type="project" value="TreeGrafter"/>
</dbReference>
<keyword evidence="9" id="KW-1185">Reference proteome</keyword>
<comment type="subcellular location">
    <subcellularLocation>
        <location evidence="6">Golgi apparatus membrane</location>
        <topology evidence="6">Multi-pass membrane protein</topology>
    </subcellularLocation>
    <subcellularLocation>
        <location evidence="1">Membrane</location>
        <topology evidence="1">Multi-pass membrane protein</topology>
    </subcellularLocation>
</comment>
<reference evidence="8 9" key="1">
    <citation type="submission" date="2014-04" db="EMBL/GenBank/DDBJ databases">
        <title>Comparative Genomics of Cryptosporidium Species.</title>
        <authorList>
            <person name="Silva J.C."/>
            <person name="Su Q."/>
            <person name="Chalmers R."/>
            <person name="Chibucos M.C."/>
            <person name="Elwin K."/>
            <person name="Godinez A."/>
            <person name="Guo F."/>
            <person name="Huynh K."/>
            <person name="Orvis J."/>
            <person name="Ott S."/>
            <person name="Sadzewicz L."/>
            <person name="Sengamalay N."/>
            <person name="Shetty A."/>
            <person name="Sun M."/>
            <person name="Tallon L."/>
            <person name="Xiao L."/>
            <person name="Zhang H."/>
            <person name="Fraser C.M."/>
            <person name="Zhu G."/>
            <person name="Kissinger J."/>
            <person name="Widmer G."/>
        </authorList>
    </citation>
    <scope>NUCLEOTIDE SEQUENCE [LARGE SCALE GENOMIC DNA]</scope>
    <source>
        <strain evidence="8 9">UKMEL1</strain>
    </source>
</reference>
<dbReference type="VEuPathDB" id="CryptoDB:CmeUKMEL1_13855"/>
<comment type="caution">
    <text evidence="8">The sequence shown here is derived from an EMBL/GenBank/DDBJ whole genome shotgun (WGS) entry which is preliminary data.</text>
</comment>
<evidence type="ECO:0000256" key="3">
    <source>
        <dbReference type="ARBA" id="ARBA00022692"/>
    </source>
</evidence>
<feature type="transmembrane region" description="Helical" evidence="6">
    <location>
        <begin position="182"/>
        <end position="201"/>
    </location>
</feature>
<feature type="transmembrane region" description="Helical" evidence="6">
    <location>
        <begin position="150"/>
        <end position="170"/>
    </location>
</feature>
<evidence type="ECO:0000256" key="6">
    <source>
        <dbReference type="RuleBase" id="RU361264"/>
    </source>
</evidence>
<dbReference type="InterPro" id="IPR006977">
    <property type="entry name" value="Yip1_dom"/>
</dbReference>
<feature type="transmembrane region" description="Helical" evidence="6">
    <location>
        <begin position="121"/>
        <end position="144"/>
    </location>
</feature>
<dbReference type="AlphaFoldDB" id="A0A2P4Z3Z8"/>
<organism evidence="8 9">
    <name type="scientific">Cryptosporidium meleagridis</name>
    <dbReference type="NCBI Taxonomy" id="93969"/>
    <lineage>
        <taxon>Eukaryota</taxon>
        <taxon>Sar</taxon>
        <taxon>Alveolata</taxon>
        <taxon>Apicomplexa</taxon>
        <taxon>Conoidasida</taxon>
        <taxon>Coccidia</taxon>
        <taxon>Eucoccidiorida</taxon>
        <taxon>Eimeriorina</taxon>
        <taxon>Cryptosporidiidae</taxon>
        <taxon>Cryptosporidium</taxon>
    </lineage>
</organism>
<accession>A0A2P4Z3Z8</accession>
<protein>
    <recommendedName>
        <fullName evidence="6">Protein YIPF</fullName>
    </recommendedName>
</protein>
<evidence type="ECO:0000256" key="4">
    <source>
        <dbReference type="ARBA" id="ARBA00022989"/>
    </source>
</evidence>
<evidence type="ECO:0000313" key="8">
    <source>
        <dbReference type="EMBL" id="POM84730.1"/>
    </source>
</evidence>
<sequence length="202" mass="23278">MSEIDKDIFVISGDMYNGDKSVGTLNEPIMETVKRDLFLIYNKLYYFITAGKNEFDREYKLKMLYNWDLWGPCIILLVLSSCLYIKAPVENKDNIFSVLHFFSIYGTVAIALNARILGINCSFFAILSIVGYCIFPFTVISLISLIIPHFFIKLIFTILSITHIYKVMQLSMNEIAPEEKKVLILYPISLFFFSVAFLVLIN</sequence>
<dbReference type="Proteomes" id="UP000236928">
    <property type="component" value="Unassembled WGS sequence"/>
</dbReference>
<evidence type="ECO:0000313" key="9">
    <source>
        <dbReference type="Proteomes" id="UP000236928"/>
    </source>
</evidence>
<name>A0A2P4Z3Z8_9CRYT</name>
<keyword evidence="4 6" id="KW-1133">Transmembrane helix</keyword>
<dbReference type="OrthoDB" id="411251at2759"/>
<evidence type="ECO:0000256" key="1">
    <source>
        <dbReference type="ARBA" id="ARBA00004141"/>
    </source>
</evidence>
<feature type="transmembrane region" description="Helical" evidence="6">
    <location>
        <begin position="95"/>
        <end position="114"/>
    </location>
</feature>